<evidence type="ECO:0000256" key="4">
    <source>
        <dbReference type="ARBA" id="ARBA00023157"/>
    </source>
</evidence>
<dbReference type="InterPro" id="IPR037524">
    <property type="entry name" value="PA14/GLEYA"/>
</dbReference>
<dbReference type="EMBL" id="CP003389">
    <property type="protein sequence ID" value="AFE04091.1"/>
    <property type="molecule type" value="Genomic_DNA"/>
</dbReference>
<dbReference type="InterPro" id="IPR011658">
    <property type="entry name" value="PA14_dom"/>
</dbReference>
<evidence type="ECO:0000256" key="6">
    <source>
        <dbReference type="SAM" id="MobiDB-lite"/>
    </source>
</evidence>
<keyword evidence="9" id="KW-1185">Reference proteome</keyword>
<reference evidence="8 9" key="1">
    <citation type="journal article" date="2012" name="J. Bacteriol.">
        <title>Complete Genome Sequence of the Fruiting Myxobacterium Corallococcus coralloides DSM 2259.</title>
        <authorList>
            <person name="Huntley S."/>
            <person name="Zhang Y."/>
            <person name="Treuner-Lange A."/>
            <person name="Kneip S."/>
            <person name="Sensen C.W."/>
            <person name="Sogaard-Andersen L."/>
        </authorList>
    </citation>
    <scope>NUCLEOTIDE SEQUENCE [LARGE SCALE GENOMIC DNA]</scope>
    <source>
        <strain evidence="9">ATCC 25202 / DSM 2259 / NBRC 100086 / M2</strain>
    </source>
</reference>
<keyword evidence="5" id="KW-0325">Glycoprotein</keyword>
<dbReference type="PROSITE" id="PS51820">
    <property type="entry name" value="PA14"/>
    <property type="match status" value="1"/>
</dbReference>
<keyword evidence="2" id="KW-0732">Signal</keyword>
<protein>
    <recommendedName>
        <fullName evidence="7">PA14 domain-containing protein</fullName>
    </recommendedName>
</protein>
<gene>
    <name evidence="8" type="ordered locus">COCOR_01479</name>
</gene>
<organism evidence="8 9">
    <name type="scientific">Corallococcus coralloides (strain ATCC 25202 / DSM 2259 / NBRC 100086 / M2)</name>
    <name type="common">Myxococcus coralloides</name>
    <dbReference type="NCBI Taxonomy" id="1144275"/>
    <lineage>
        <taxon>Bacteria</taxon>
        <taxon>Pseudomonadati</taxon>
        <taxon>Myxococcota</taxon>
        <taxon>Myxococcia</taxon>
        <taxon>Myxococcales</taxon>
        <taxon>Cystobacterineae</taxon>
        <taxon>Myxococcaceae</taxon>
        <taxon>Corallococcus</taxon>
    </lineage>
</organism>
<dbReference type="Proteomes" id="UP000007587">
    <property type="component" value="Chromosome"/>
</dbReference>
<evidence type="ECO:0000256" key="1">
    <source>
        <dbReference type="ARBA" id="ARBA00008709"/>
    </source>
</evidence>
<dbReference type="Pfam" id="PF07691">
    <property type="entry name" value="PA14"/>
    <property type="match status" value="1"/>
</dbReference>
<dbReference type="Pfam" id="PF13948">
    <property type="entry name" value="DUF4215"/>
    <property type="match status" value="5"/>
</dbReference>
<dbReference type="KEGG" id="ccx:COCOR_01479"/>
<evidence type="ECO:0000313" key="9">
    <source>
        <dbReference type="Proteomes" id="UP000007587"/>
    </source>
</evidence>
<dbReference type="SMART" id="SM00758">
    <property type="entry name" value="PA14"/>
    <property type="match status" value="1"/>
</dbReference>
<accession>H8MVC9</accession>
<keyword evidence="3" id="KW-0677">Repeat</keyword>
<evidence type="ECO:0000313" key="8">
    <source>
        <dbReference type="EMBL" id="AFE04091.1"/>
    </source>
</evidence>
<dbReference type="InterPro" id="IPR011874">
    <property type="entry name" value="Fibro_Slime"/>
</dbReference>
<evidence type="ECO:0000256" key="5">
    <source>
        <dbReference type="ARBA" id="ARBA00023180"/>
    </source>
</evidence>
<dbReference type="PANTHER" id="PTHR31137:SF5">
    <property type="entry name" value="PROTEIN PSIQ-RELATED"/>
    <property type="match status" value="1"/>
</dbReference>
<dbReference type="STRING" id="1144275.COCOR_01479"/>
<dbReference type="GO" id="GO:0005576">
    <property type="term" value="C:extracellular region"/>
    <property type="evidence" value="ECO:0007669"/>
    <property type="project" value="TreeGrafter"/>
</dbReference>
<dbReference type="InParanoid" id="H8MVC9"/>
<dbReference type="eggNOG" id="COG1506">
    <property type="taxonomic scope" value="Bacteria"/>
</dbReference>
<reference evidence="9" key="2">
    <citation type="submission" date="2012-03" db="EMBL/GenBank/DDBJ databases">
        <title>Genome sequence of the fruiting myxobacterium Corallococcus coralloides DSM 2259.</title>
        <authorList>
            <person name="Huntley S."/>
            <person name="Zhang Y."/>
            <person name="Treuner-Lange A."/>
            <person name="Sensen C.W."/>
            <person name="Sogaard-Andersen L."/>
        </authorList>
    </citation>
    <scope>NUCLEOTIDE SEQUENCE [LARGE SCALE GENOMIC DNA]</scope>
    <source>
        <strain evidence="9">ATCC 25202 / DSM 2259 / NBRC 100086 / M2</strain>
    </source>
</reference>
<dbReference type="NCBIfam" id="TIGR02232">
    <property type="entry name" value="myxo_disulf_rpt"/>
    <property type="match status" value="5"/>
</dbReference>
<evidence type="ECO:0000259" key="7">
    <source>
        <dbReference type="PROSITE" id="PS51820"/>
    </source>
</evidence>
<dbReference type="RefSeq" id="WP_014394329.1">
    <property type="nucleotide sequence ID" value="NC_017030.1"/>
</dbReference>
<feature type="domain" description="PA14" evidence="7">
    <location>
        <begin position="370"/>
        <end position="516"/>
    </location>
</feature>
<dbReference type="AlphaFoldDB" id="H8MVC9"/>
<proteinExistence type="inferred from homology"/>
<keyword evidence="4" id="KW-1015">Disulfide bond</keyword>
<dbReference type="NCBIfam" id="TIGR02148">
    <property type="entry name" value="Fibro_Slime"/>
    <property type="match status" value="1"/>
</dbReference>
<sequence>MFCVTLLFSLAACGGDSTPDSDAGTRPDASTGIQDAGFDVDAGADAGTQPEDDAGTDAGTQPEEDAGTDAGIDAGTEDAGTKDAGTEDAGIDAGTEDAGTEPVDAGSPLVCGDGKKEGDEVCDDGNTTSGDGCNASCLVEAGWNCGASGLRCHAAGCGDGIIAAPEECEDGNTANDDGCNATCRLEPGYMCQGVGQRCMQTTCGDGKKEGTEHCDDGNNDLGDGCSPLCQLEPRCVNGICEAVCGDGILTAGESCDDGNTRDFDGCSSTCQIEEGVACVLSEPLSTLMLPIVYRDFRGKDQLNGHIDFQNANGQETGIVQAALGPNGKPVYAKTGTSSLTTHGQANFDQWFHDVVDVNQTVVSTLPLSRTSSPSTLSYLFEDTSFFPLDGKGWVAVGEETTRPDSAGAPHNFSFTSETRFWFEYTGQEQLVFTGDDDVWVFINGKLAIDMGGVHGSMTSTVDLAGRASALGLQPDRIYEVAVFQAERFTTGSSYKLQLSSFLPANQPRRCTSACGNGRLDEGEECDAGPTQGQGGYGQCAPGCLLGIRCGDAVVQFEHGEHCDDGNTVSGDGCDATCKLEL</sequence>
<name>H8MVC9_CORCM</name>
<feature type="compositionally biased region" description="Low complexity" evidence="6">
    <location>
        <begin position="35"/>
        <end position="47"/>
    </location>
</feature>
<dbReference type="PANTHER" id="PTHR31137">
    <property type="entry name" value="PROTEIN PSIB-RELATED-RELATED"/>
    <property type="match status" value="1"/>
</dbReference>
<evidence type="ECO:0000256" key="3">
    <source>
        <dbReference type="ARBA" id="ARBA00022737"/>
    </source>
</evidence>
<feature type="region of interest" description="Disordered" evidence="6">
    <location>
        <begin position="14"/>
        <end position="111"/>
    </location>
</feature>
<comment type="similarity">
    <text evidence="1">Belongs to the prespore-cell-inducing factor family.</text>
</comment>
<evidence type="ECO:0000256" key="2">
    <source>
        <dbReference type="ARBA" id="ARBA00022729"/>
    </source>
</evidence>
<dbReference type="InterPro" id="IPR011936">
    <property type="entry name" value="Myxo_disulph_rpt"/>
</dbReference>
<dbReference type="HOGENOM" id="CLU_470024_0_0_7"/>
<dbReference type="InterPro" id="IPR051154">
    <property type="entry name" value="Prespore-cell_inducing_factor"/>
</dbReference>